<feature type="zinc finger region" description="dksA C4-type" evidence="1">
    <location>
        <begin position="87"/>
        <end position="111"/>
    </location>
</feature>
<dbReference type="EMBL" id="SRMF01000012">
    <property type="protein sequence ID" value="TGG90597.1"/>
    <property type="molecule type" value="Genomic_DNA"/>
</dbReference>
<dbReference type="Proteomes" id="UP000297475">
    <property type="component" value="Unassembled WGS sequence"/>
</dbReference>
<name>A0A4Z0WAT4_9GAMM</name>
<sequence>MNHPDLDMQDMARQLRTLREELEAQSKGSAGARSTVVLDQTTVGRLSRMDALQGQAMANAEEERRRLMMRRIDAALTRIDNGEFGACIKCDEWIEAKRLAFDPTVLKCMGCAS</sequence>
<accession>A0A4Z0WAT4</accession>
<protein>
    <submittedName>
        <fullName evidence="3">TraR/DksA family transcriptional regulator</fullName>
    </submittedName>
</protein>
<dbReference type="Gene3D" id="1.20.120.910">
    <property type="entry name" value="DksA, coiled-coil domain"/>
    <property type="match status" value="1"/>
</dbReference>
<feature type="region of interest" description="Disordered" evidence="2">
    <location>
        <begin position="1"/>
        <end position="34"/>
    </location>
</feature>
<reference evidence="3 4" key="1">
    <citation type="submission" date="2019-04" db="EMBL/GenBank/DDBJ databases">
        <title>Natronospirillum operosus gen. nov., sp. nov., a haloalkaliphilic satellite isolated from decaying biomass of laboratory culture of cyanobacterium Geitlerinema sp. and proposal of Natronospirillaceae fam. nov. and Saccharospirillaceae fam. nov.</title>
        <authorList>
            <person name="Kevbrin V."/>
            <person name="Boltyanskaya Y."/>
            <person name="Koziaeva V."/>
            <person name="Grouzdev D.S."/>
            <person name="Park M."/>
            <person name="Cho J."/>
        </authorList>
    </citation>
    <scope>NUCLEOTIDE SEQUENCE [LARGE SCALE GENOMIC DNA]</scope>
    <source>
        <strain evidence="3 4">G-116</strain>
    </source>
</reference>
<keyword evidence="4" id="KW-1185">Reference proteome</keyword>
<comment type="caution">
    <text evidence="3">The sequence shown here is derived from an EMBL/GenBank/DDBJ whole genome shotgun (WGS) entry which is preliminary data.</text>
</comment>
<dbReference type="AlphaFoldDB" id="A0A4Z0WAT4"/>
<dbReference type="RefSeq" id="WP_135484685.1">
    <property type="nucleotide sequence ID" value="NZ_SRMF01000012.1"/>
</dbReference>
<dbReference type="PROSITE" id="PS51128">
    <property type="entry name" value="ZF_DKSA_2"/>
    <property type="match status" value="1"/>
</dbReference>
<evidence type="ECO:0000256" key="1">
    <source>
        <dbReference type="PROSITE-ProRule" id="PRU00510"/>
    </source>
</evidence>
<dbReference type="SUPFAM" id="SSF57716">
    <property type="entry name" value="Glucocorticoid receptor-like (DNA-binding domain)"/>
    <property type="match status" value="1"/>
</dbReference>
<dbReference type="OrthoDB" id="6064855at2"/>
<proteinExistence type="predicted"/>
<evidence type="ECO:0000313" key="3">
    <source>
        <dbReference type="EMBL" id="TGG90597.1"/>
    </source>
</evidence>
<organism evidence="3 4">
    <name type="scientific">Natronospirillum operosum</name>
    <dbReference type="NCBI Taxonomy" id="2759953"/>
    <lineage>
        <taxon>Bacteria</taxon>
        <taxon>Pseudomonadati</taxon>
        <taxon>Pseudomonadota</taxon>
        <taxon>Gammaproteobacteria</taxon>
        <taxon>Oceanospirillales</taxon>
        <taxon>Natronospirillaceae</taxon>
        <taxon>Natronospirillum</taxon>
    </lineage>
</organism>
<gene>
    <name evidence="3" type="ORF">E4656_17865</name>
</gene>
<evidence type="ECO:0000256" key="2">
    <source>
        <dbReference type="SAM" id="MobiDB-lite"/>
    </source>
</evidence>
<evidence type="ECO:0000313" key="4">
    <source>
        <dbReference type="Proteomes" id="UP000297475"/>
    </source>
</evidence>